<reference evidence="1" key="1">
    <citation type="submission" date="2014-11" db="EMBL/GenBank/DDBJ databases">
        <authorList>
            <person name="Amaro Gonzalez C."/>
        </authorList>
    </citation>
    <scope>NUCLEOTIDE SEQUENCE</scope>
</reference>
<reference evidence="1" key="2">
    <citation type="journal article" date="2015" name="Fish Shellfish Immunol.">
        <title>Early steps in the European eel (Anguilla anguilla)-Vibrio vulnificus interaction in the gills: Role of the RtxA13 toxin.</title>
        <authorList>
            <person name="Callol A."/>
            <person name="Pajuelo D."/>
            <person name="Ebbesson L."/>
            <person name="Teles M."/>
            <person name="MacKenzie S."/>
            <person name="Amaro C."/>
        </authorList>
    </citation>
    <scope>NUCLEOTIDE SEQUENCE</scope>
</reference>
<evidence type="ECO:0000313" key="1">
    <source>
        <dbReference type="EMBL" id="JAH95918.1"/>
    </source>
</evidence>
<sequence length="48" mass="5833">MPVKYLLRMTCMHSYFVMGYSKYLEAFHFWAIFAHLHQKRGDVNAFVF</sequence>
<name>A0A0E9X2M3_ANGAN</name>
<dbReference type="EMBL" id="GBXM01012659">
    <property type="protein sequence ID" value="JAH95918.1"/>
    <property type="molecule type" value="Transcribed_RNA"/>
</dbReference>
<accession>A0A0E9X2M3</accession>
<dbReference type="AlphaFoldDB" id="A0A0E9X2M3"/>
<proteinExistence type="predicted"/>
<protein>
    <submittedName>
        <fullName evidence="1">Uncharacterized protein</fullName>
    </submittedName>
</protein>
<organism evidence="1">
    <name type="scientific">Anguilla anguilla</name>
    <name type="common">European freshwater eel</name>
    <name type="synonym">Muraena anguilla</name>
    <dbReference type="NCBI Taxonomy" id="7936"/>
    <lineage>
        <taxon>Eukaryota</taxon>
        <taxon>Metazoa</taxon>
        <taxon>Chordata</taxon>
        <taxon>Craniata</taxon>
        <taxon>Vertebrata</taxon>
        <taxon>Euteleostomi</taxon>
        <taxon>Actinopterygii</taxon>
        <taxon>Neopterygii</taxon>
        <taxon>Teleostei</taxon>
        <taxon>Anguilliformes</taxon>
        <taxon>Anguillidae</taxon>
        <taxon>Anguilla</taxon>
    </lineage>
</organism>